<reference evidence="2 3" key="1">
    <citation type="submission" date="2021-12" db="EMBL/GenBank/DDBJ databases">
        <title>Genome seq of P8.</title>
        <authorList>
            <person name="Seo T."/>
        </authorList>
    </citation>
    <scope>NUCLEOTIDE SEQUENCE [LARGE SCALE GENOMIC DNA]</scope>
    <source>
        <strain evidence="2 3">P8</strain>
    </source>
</reference>
<comment type="caution">
    <text evidence="2">The sequence shown here is derived from an EMBL/GenBank/DDBJ whole genome shotgun (WGS) entry which is preliminary data.</text>
</comment>
<gene>
    <name evidence="2" type="ORF">LXT13_11285</name>
</gene>
<feature type="transmembrane region" description="Helical" evidence="1">
    <location>
        <begin position="66"/>
        <end position="89"/>
    </location>
</feature>
<protein>
    <recommendedName>
        <fullName evidence="4">Minor coat protein</fullName>
    </recommendedName>
</protein>
<evidence type="ECO:0000313" key="3">
    <source>
        <dbReference type="Proteomes" id="UP001200741"/>
    </source>
</evidence>
<evidence type="ECO:0000313" key="2">
    <source>
        <dbReference type="EMBL" id="MCE4555008.1"/>
    </source>
</evidence>
<name>A0ABS8XT07_9BURK</name>
<dbReference type="InterPro" id="IPR019670">
    <property type="entry name" value="DUF2523"/>
</dbReference>
<keyword evidence="1" id="KW-1133">Transmembrane helix</keyword>
<feature type="transmembrane region" description="Helical" evidence="1">
    <location>
        <begin position="20"/>
        <end position="46"/>
    </location>
</feature>
<evidence type="ECO:0000256" key="1">
    <source>
        <dbReference type="SAM" id="Phobius"/>
    </source>
</evidence>
<proteinExistence type="predicted"/>
<evidence type="ECO:0008006" key="4">
    <source>
        <dbReference type="Google" id="ProtNLM"/>
    </source>
</evidence>
<accession>A0ABS8XT07</accession>
<keyword evidence="3" id="KW-1185">Reference proteome</keyword>
<organism evidence="2 3">
    <name type="scientific">Pelomonas cellulosilytica</name>
    <dbReference type="NCBI Taxonomy" id="2906762"/>
    <lineage>
        <taxon>Bacteria</taxon>
        <taxon>Pseudomonadati</taxon>
        <taxon>Pseudomonadota</taxon>
        <taxon>Betaproteobacteria</taxon>
        <taxon>Burkholderiales</taxon>
        <taxon>Sphaerotilaceae</taxon>
        <taxon>Roseateles</taxon>
    </lineage>
</organism>
<keyword evidence="1" id="KW-0812">Transmembrane</keyword>
<dbReference type="EMBL" id="JAJTWU010000004">
    <property type="protein sequence ID" value="MCE4555008.1"/>
    <property type="molecule type" value="Genomic_DNA"/>
</dbReference>
<dbReference type="RefSeq" id="WP_233372030.1">
    <property type="nucleotide sequence ID" value="NZ_JAJTWU010000004.1"/>
</dbReference>
<dbReference type="Pfam" id="PF10734">
    <property type="entry name" value="DUF2523"/>
    <property type="match status" value="1"/>
</dbReference>
<dbReference type="Proteomes" id="UP001200741">
    <property type="component" value="Unassembled WGS sequence"/>
</dbReference>
<sequence length="101" mass="10944">MLEQLTNWLFNLVKGFFLALWNFVTDAFIGLVDMCVGAMVSLAALIPVPSFMSGGLQSLFGQLDPAIVYLVTASGIPAGLAIIGTAYVFRIGRKVVTLFQW</sequence>
<keyword evidence="1" id="KW-0472">Membrane</keyword>